<protein>
    <submittedName>
        <fullName evidence="3">Transmembrane protein 217B</fullName>
    </submittedName>
</protein>
<keyword evidence="1" id="KW-0472">Membrane</keyword>
<dbReference type="GeneTree" id="ENSGT00730000111479"/>
<keyword evidence="1" id="KW-0812">Transmembrane</keyword>
<accession>H0XVE1</accession>
<keyword evidence="1" id="KW-1133">Transmembrane helix</keyword>
<evidence type="ECO:0000313" key="3">
    <source>
        <dbReference type="Ensembl" id="ENSOGAP00000020083.1"/>
    </source>
</evidence>
<dbReference type="eggNOG" id="ENOG502TK28">
    <property type="taxonomic scope" value="Eukaryota"/>
</dbReference>
<dbReference type="PANTHER" id="PTHR34928:SF3">
    <property type="entry name" value="TRANSMEMBRANE PROTEIN 217B-RELATED"/>
    <property type="match status" value="1"/>
</dbReference>
<reference evidence="3" key="2">
    <citation type="submission" date="2025-08" db="UniProtKB">
        <authorList>
            <consortium name="Ensembl"/>
        </authorList>
    </citation>
    <scope>IDENTIFICATION</scope>
</reference>
<dbReference type="InterPro" id="IPR027862">
    <property type="entry name" value="DUF4534"/>
</dbReference>
<feature type="transmembrane region" description="Helical" evidence="1">
    <location>
        <begin position="119"/>
        <end position="141"/>
    </location>
</feature>
<evidence type="ECO:0000256" key="1">
    <source>
        <dbReference type="SAM" id="Phobius"/>
    </source>
</evidence>
<reference evidence="4" key="1">
    <citation type="submission" date="2011-03" db="EMBL/GenBank/DDBJ databases">
        <title>Version 3 of the genome sequence of Otolemur garnettii (Bushbaby).</title>
        <authorList>
            <consortium name="The Broad Institute Genome Sequencing Platform"/>
            <person name="Di Palma F."/>
            <person name="Johnson J."/>
            <person name="Lander E.S."/>
            <person name="Lindblad-Toh K."/>
            <person name="Jaffe D.B."/>
            <person name="Gnerre S."/>
            <person name="MacCallum I."/>
            <person name="Przybylski D."/>
            <person name="Ribeiro F.J."/>
            <person name="Burton J.N."/>
            <person name="Walker B.J."/>
            <person name="Sharpe T."/>
            <person name="Hall G."/>
        </authorList>
    </citation>
    <scope>NUCLEOTIDE SEQUENCE [LARGE SCALE GENOMIC DNA]</scope>
</reference>
<dbReference type="Ensembl" id="ENSOGAT00000025229.1">
    <property type="protein sequence ID" value="ENSOGAP00000020083.1"/>
    <property type="gene ID" value="ENSOGAG00000029789.1"/>
</dbReference>
<evidence type="ECO:0000256" key="2">
    <source>
        <dbReference type="SAM" id="SignalP"/>
    </source>
</evidence>
<evidence type="ECO:0000313" key="4">
    <source>
        <dbReference type="Proteomes" id="UP000005225"/>
    </source>
</evidence>
<keyword evidence="2" id="KW-0732">Signal</keyword>
<feature type="chain" id="PRO_5003545546" evidence="2">
    <location>
        <begin position="19"/>
        <end position="170"/>
    </location>
</feature>
<dbReference type="Pfam" id="PF15049">
    <property type="entry name" value="DUF4534"/>
    <property type="match status" value="1"/>
</dbReference>
<dbReference type="OMA" id="YVGLLCY"/>
<dbReference type="InParanoid" id="H0XVE1"/>
<reference evidence="3" key="3">
    <citation type="submission" date="2025-09" db="UniProtKB">
        <authorList>
            <consortium name="Ensembl"/>
        </authorList>
    </citation>
    <scope>IDENTIFICATION</scope>
</reference>
<dbReference type="Proteomes" id="UP000005225">
    <property type="component" value="Unassembled WGS sequence"/>
</dbReference>
<keyword evidence="4" id="KW-1185">Reference proteome</keyword>
<organism evidence="3 4">
    <name type="scientific">Otolemur garnettii</name>
    <name type="common">Small-eared galago</name>
    <name type="synonym">Garnett's greater bushbaby</name>
    <dbReference type="NCBI Taxonomy" id="30611"/>
    <lineage>
        <taxon>Eukaryota</taxon>
        <taxon>Metazoa</taxon>
        <taxon>Chordata</taxon>
        <taxon>Craniata</taxon>
        <taxon>Vertebrata</taxon>
        <taxon>Euteleostomi</taxon>
        <taxon>Mammalia</taxon>
        <taxon>Eutheria</taxon>
        <taxon>Euarchontoglires</taxon>
        <taxon>Primates</taxon>
        <taxon>Strepsirrhini</taxon>
        <taxon>Lorisiformes</taxon>
        <taxon>Galagidae</taxon>
        <taxon>Otolemur</taxon>
    </lineage>
</organism>
<sequence length="170" mass="19688">MNAKTVSLSAGLFSLLNTIQFLIFDLNQITEIGFEDSVSIFMETKYGSVSWFINYRNNISIGLSIPTILFSCLLLYSIRKNIYMGLPVYALWIVAYECTNFSFILLINKIIKDDFKELSYLYLTFQLSRMALHFFCVPYLFKHAYKIYKDPRSVGKMGRRRPSSLSSVDS</sequence>
<name>H0XVE1_OTOGA</name>
<dbReference type="HOGENOM" id="CLU_1690687_0_0_1"/>
<proteinExistence type="predicted"/>
<feature type="transmembrane region" description="Helical" evidence="1">
    <location>
        <begin position="59"/>
        <end position="76"/>
    </location>
</feature>
<dbReference type="AlphaFoldDB" id="H0XVE1"/>
<dbReference type="PANTHER" id="PTHR34928">
    <property type="entry name" value="TRANSMEMBRANE PROTEIN 217"/>
    <property type="match status" value="1"/>
</dbReference>
<dbReference type="EMBL" id="AAQR03060708">
    <property type="status" value="NOT_ANNOTATED_CDS"/>
    <property type="molecule type" value="Genomic_DNA"/>
</dbReference>
<feature type="transmembrane region" description="Helical" evidence="1">
    <location>
        <begin position="88"/>
        <end position="107"/>
    </location>
</feature>
<feature type="signal peptide" evidence="2">
    <location>
        <begin position="1"/>
        <end position="18"/>
    </location>
</feature>
<dbReference type="STRING" id="30611.ENSOGAP00000020083"/>